<dbReference type="eggNOG" id="KOG0008">
    <property type="taxonomic scope" value="Eukaryota"/>
</dbReference>
<dbReference type="GeneID" id="19113155"/>
<dbReference type="HOGENOM" id="CLU_000572_1_1_1"/>
<sequence>MPHAVDPVMMEDGDETEAAQRYLNEQGGLEAGLQDFFDRQIDQSNKHADAQDFEDIGSDDDLPDEEDASHMPGDDEDGGLDGFLGDNANGATYSNGHHTSHEPHDDEINELFGDRGSSPEQYRQHALPQQQPRPGGLALPSKSGLALPQIRQQQQSYSRPPQPTYSSMSPPSFASDTYSPAASDSMLITQEEEEEDDADMDEETRMQRMLFSQSKRRQAGQAVAEERQDVNPEEFWEFFPRYEADFAPRFLDLFPQRPVQYRGKVPAKPPRPVQPTKLSLDVLPDQEKSFKSLAGANRAGQDPGLATNLVTVHSGLTEDEGSDDDMAFSDVDEKAVVGGKSLADLAVICQSWDTPSIDSTSSLGDGDSLLDGEWQAEEHARPTKKQKMDGTAFDLSVQIDIPQAAFEDPEHVAAKLAKRVTLDLNDSNLLIDEHAPQPARRMKRVPGDLHQDQALSRDLVRRYNVSNDEAYDLLKENHQHKIRNTLGTTALEHSLPAKKLQFPFYKIILDAKAKRSFHRPALSLKDWEIRPQQKEFRFGKLKKVKNKERKGQEIKDLFSTADSLSLNDNSKLLLLEYSEEAPMMMSNFGMGNRLVNYYRKRNADDQERPKRDIGETHVLLTQDKSPFANFGHVDQGETVPTLQNGLYRAPVFQHQTRPTDFFIAVSTTHQYGTRMWLRNMENLHTVGQQLPMAEVPTAHSRKVTEAAKKRLRTLAYRVYLKSQDPTRRDKTLDNITIMKHLKGHDMPQTRSKMREFMTYQRNANREGGVWVPPAGTAVPDLETLRGEIKPEEVCLLDSMQAGVQRLNDLGINQKGETEKDDEKEIDENADIEKHLAPWRATKTFLQATQGKAMLKLHGDGDPTGRGEAFSFVKINMKGGFQPLGESVEDKLDAKRRRENGGHTYNVAKQQKAYDGYIRMIWEKQKNSLSSNIEISDVDMDDDPEAEAESAQAYGRSGTPRSSFPGTPAYGRRGDDETGTQFSRQSAGRDGKSVLVINRVGARDAYGQEMSEPVEIRNSRVIKEYLKRKAEKRLAAIDVSKYEFTGEDRELDNLVAKHIEQERDRVQRNIDRREARENLKKRVTGGAAGSPSESAAGSPGPSENESTITGAVGTSANGTPQKGRRGQKDGTARKCANCGQVGHIKTNRKLCPMLNGTMKTEDANPSGDSSFGAVPAPLTL</sequence>
<feature type="region of interest" description="Disordered" evidence="3">
    <location>
        <begin position="1154"/>
        <end position="1179"/>
    </location>
</feature>
<feature type="compositionally biased region" description="Acidic residues" evidence="3">
    <location>
        <begin position="51"/>
        <end position="67"/>
    </location>
</feature>
<keyword evidence="6" id="KW-1185">Reference proteome</keyword>
<dbReference type="RefSeq" id="XP_007679243.1">
    <property type="nucleotide sequence ID" value="XM_007681053.1"/>
</dbReference>
<name>M2MPR9_BAUPA</name>
<dbReference type="KEGG" id="bcom:BAUCODRAFT_37114"/>
<dbReference type="GO" id="GO:0016251">
    <property type="term" value="F:RNA polymerase II general transcription initiation factor activity"/>
    <property type="evidence" value="ECO:0007669"/>
    <property type="project" value="InterPro"/>
</dbReference>
<feature type="region of interest" description="Disordered" evidence="3">
    <location>
        <begin position="941"/>
        <end position="989"/>
    </location>
</feature>
<dbReference type="Pfam" id="PF12157">
    <property type="entry name" value="DUF3591"/>
    <property type="match status" value="1"/>
</dbReference>
<feature type="region of interest" description="Disordered" evidence="3">
    <location>
        <begin position="33"/>
        <end position="228"/>
    </location>
</feature>
<feature type="compositionally biased region" description="Polar residues" evidence="3">
    <location>
        <begin position="168"/>
        <end position="188"/>
    </location>
</feature>
<dbReference type="GO" id="GO:0005669">
    <property type="term" value="C:transcription factor TFIID complex"/>
    <property type="evidence" value="ECO:0007669"/>
    <property type="project" value="InterPro"/>
</dbReference>
<feature type="region of interest" description="Disordered" evidence="3">
    <location>
        <begin position="1067"/>
        <end position="1135"/>
    </location>
</feature>
<feature type="compositionally biased region" description="Basic and acidic residues" evidence="3">
    <location>
        <begin position="1067"/>
        <end position="1079"/>
    </location>
</feature>
<comment type="subcellular location">
    <subcellularLocation>
        <location evidence="1">Nucleus</location>
    </subcellularLocation>
</comment>
<evidence type="ECO:0000313" key="6">
    <source>
        <dbReference type="Proteomes" id="UP000011761"/>
    </source>
</evidence>
<protein>
    <recommendedName>
        <fullName evidence="4">Transcription initiation factor TFIID subunit 1 histone acetyltransferase domain-containing protein</fullName>
    </recommendedName>
</protein>
<feature type="compositionally biased region" description="Acidic residues" evidence="3">
    <location>
        <begin position="190"/>
        <end position="202"/>
    </location>
</feature>
<feature type="domain" description="Transcription initiation factor TFIID subunit 1 histone acetyltransferase" evidence="4">
    <location>
        <begin position="463"/>
        <end position="928"/>
    </location>
</feature>
<organism evidence="5 6">
    <name type="scientific">Baudoinia panamericana (strain UAMH 10762)</name>
    <name type="common">Angels' share fungus</name>
    <name type="synonym">Baudoinia compniacensis (strain UAMH 10762)</name>
    <dbReference type="NCBI Taxonomy" id="717646"/>
    <lineage>
        <taxon>Eukaryota</taxon>
        <taxon>Fungi</taxon>
        <taxon>Dikarya</taxon>
        <taxon>Ascomycota</taxon>
        <taxon>Pezizomycotina</taxon>
        <taxon>Dothideomycetes</taxon>
        <taxon>Dothideomycetidae</taxon>
        <taxon>Mycosphaerellales</taxon>
        <taxon>Teratosphaeriaceae</taxon>
        <taxon>Baudoinia</taxon>
    </lineage>
</organism>
<dbReference type="EMBL" id="KB445560">
    <property type="protein sequence ID" value="EMC93438.1"/>
    <property type="molecule type" value="Genomic_DNA"/>
</dbReference>
<feature type="compositionally biased region" description="Basic and acidic residues" evidence="3">
    <location>
        <begin position="36"/>
        <end position="50"/>
    </location>
</feature>
<dbReference type="InterPro" id="IPR022591">
    <property type="entry name" value="TAF1_HAT_dom"/>
</dbReference>
<evidence type="ECO:0000256" key="3">
    <source>
        <dbReference type="SAM" id="MobiDB-lite"/>
    </source>
</evidence>
<evidence type="ECO:0000256" key="2">
    <source>
        <dbReference type="ARBA" id="ARBA00023242"/>
    </source>
</evidence>
<feature type="compositionally biased region" description="Low complexity" evidence="3">
    <location>
        <begin position="148"/>
        <end position="167"/>
    </location>
</feature>
<dbReference type="PANTHER" id="PTHR13900">
    <property type="entry name" value="TRANSCRIPTION INITIATION FACTOR TFIID"/>
    <property type="match status" value="1"/>
</dbReference>
<accession>M2MPR9</accession>
<gene>
    <name evidence="5" type="ORF">BAUCODRAFT_37114</name>
</gene>
<reference evidence="5 6" key="1">
    <citation type="journal article" date="2012" name="PLoS Pathog.">
        <title>Diverse lifestyles and strategies of plant pathogenesis encoded in the genomes of eighteen Dothideomycetes fungi.</title>
        <authorList>
            <person name="Ohm R.A."/>
            <person name="Feau N."/>
            <person name="Henrissat B."/>
            <person name="Schoch C.L."/>
            <person name="Horwitz B.A."/>
            <person name="Barry K.W."/>
            <person name="Condon B.J."/>
            <person name="Copeland A.C."/>
            <person name="Dhillon B."/>
            <person name="Glaser F."/>
            <person name="Hesse C.N."/>
            <person name="Kosti I."/>
            <person name="LaButti K."/>
            <person name="Lindquist E.A."/>
            <person name="Lucas S."/>
            <person name="Salamov A.A."/>
            <person name="Bradshaw R.E."/>
            <person name="Ciuffetti L."/>
            <person name="Hamelin R.C."/>
            <person name="Kema G.H.J."/>
            <person name="Lawrence C."/>
            <person name="Scott J.A."/>
            <person name="Spatafora J.W."/>
            <person name="Turgeon B.G."/>
            <person name="de Wit P.J.G.M."/>
            <person name="Zhong S."/>
            <person name="Goodwin S.B."/>
            <person name="Grigoriev I.V."/>
        </authorList>
    </citation>
    <scope>NUCLEOTIDE SEQUENCE [LARGE SCALE GENOMIC DNA]</scope>
    <source>
        <strain evidence="5 6">UAMH 10762</strain>
    </source>
</reference>
<dbReference type="InterPro" id="IPR040240">
    <property type="entry name" value="TAF1"/>
</dbReference>
<evidence type="ECO:0000256" key="1">
    <source>
        <dbReference type="ARBA" id="ARBA00004123"/>
    </source>
</evidence>
<dbReference type="AlphaFoldDB" id="M2MPR9"/>
<dbReference type="OMA" id="RFINYYR"/>
<feature type="compositionally biased region" description="Low complexity" evidence="3">
    <location>
        <begin position="1088"/>
        <end position="1102"/>
    </location>
</feature>
<dbReference type="STRING" id="717646.M2MPR9"/>
<dbReference type="Proteomes" id="UP000011761">
    <property type="component" value="Unassembled WGS sequence"/>
</dbReference>
<dbReference type="PANTHER" id="PTHR13900:SF0">
    <property type="entry name" value="TRANSCRIPTION INITIATION FACTOR TFIID SUBUNIT 1"/>
    <property type="match status" value="1"/>
</dbReference>
<keyword evidence="2" id="KW-0539">Nucleus</keyword>
<evidence type="ECO:0000313" key="5">
    <source>
        <dbReference type="EMBL" id="EMC93438.1"/>
    </source>
</evidence>
<dbReference type="GO" id="GO:0051123">
    <property type="term" value="P:RNA polymerase II preinitiation complex assembly"/>
    <property type="evidence" value="ECO:0007669"/>
    <property type="project" value="TreeGrafter"/>
</dbReference>
<feature type="compositionally biased region" description="Polar residues" evidence="3">
    <location>
        <begin position="1103"/>
        <end position="1119"/>
    </location>
</feature>
<dbReference type="OrthoDB" id="5752at2759"/>
<dbReference type="GO" id="GO:0004402">
    <property type="term" value="F:histone acetyltransferase activity"/>
    <property type="evidence" value="ECO:0007669"/>
    <property type="project" value="InterPro"/>
</dbReference>
<dbReference type="GO" id="GO:0017025">
    <property type="term" value="F:TBP-class protein binding"/>
    <property type="evidence" value="ECO:0007669"/>
    <property type="project" value="InterPro"/>
</dbReference>
<proteinExistence type="predicted"/>
<evidence type="ECO:0000259" key="4">
    <source>
        <dbReference type="Pfam" id="PF12157"/>
    </source>
</evidence>